<dbReference type="OrthoDB" id="70849at2157"/>
<feature type="compositionally biased region" description="Acidic residues" evidence="1">
    <location>
        <begin position="78"/>
        <end position="87"/>
    </location>
</feature>
<reference evidence="2 3" key="1">
    <citation type="submission" date="2016-04" db="EMBL/GenBank/DDBJ databases">
        <title>Genome sequence of Methanobrevibacter cuticularis DSM 11139.</title>
        <authorList>
            <person name="Poehlein A."/>
            <person name="Seedorf H."/>
            <person name="Daniel R."/>
        </authorList>
    </citation>
    <scope>NUCLEOTIDE SEQUENCE [LARGE SCALE GENOMIC DNA]</scope>
    <source>
        <strain evidence="2 3">DSM 11139</strain>
    </source>
</reference>
<organism evidence="2 3">
    <name type="scientific">Methanobrevibacter cuticularis</name>
    <dbReference type="NCBI Taxonomy" id="47311"/>
    <lineage>
        <taxon>Archaea</taxon>
        <taxon>Methanobacteriati</taxon>
        <taxon>Methanobacteriota</taxon>
        <taxon>Methanomada group</taxon>
        <taxon>Methanobacteria</taxon>
        <taxon>Methanobacteriales</taxon>
        <taxon>Methanobacteriaceae</taxon>
        <taxon>Methanobrevibacter</taxon>
    </lineage>
</organism>
<feature type="region of interest" description="Disordered" evidence="1">
    <location>
        <begin position="61"/>
        <end position="97"/>
    </location>
</feature>
<dbReference type="EMBL" id="LWMW01000130">
    <property type="protein sequence ID" value="KZX15106.1"/>
    <property type="molecule type" value="Genomic_DNA"/>
</dbReference>
<feature type="compositionally biased region" description="Basic and acidic residues" evidence="1">
    <location>
        <begin position="88"/>
        <end position="97"/>
    </location>
</feature>
<dbReference type="Proteomes" id="UP000077275">
    <property type="component" value="Unassembled WGS sequence"/>
</dbReference>
<dbReference type="PATRIC" id="fig|47311.3.peg.1877"/>
<evidence type="ECO:0000313" key="3">
    <source>
        <dbReference type="Proteomes" id="UP000077275"/>
    </source>
</evidence>
<dbReference type="RefSeq" id="WP_084270780.1">
    <property type="nucleotide sequence ID" value="NZ_LWMW01000130.1"/>
</dbReference>
<accession>A0A166D1H5</accession>
<dbReference type="AlphaFoldDB" id="A0A166D1H5"/>
<keyword evidence="3" id="KW-1185">Reference proteome</keyword>
<proteinExistence type="predicted"/>
<comment type="caution">
    <text evidence="2">The sequence shown here is derived from an EMBL/GenBank/DDBJ whole genome shotgun (WGS) entry which is preliminary data.</text>
</comment>
<evidence type="ECO:0000313" key="2">
    <source>
        <dbReference type="EMBL" id="KZX15106.1"/>
    </source>
</evidence>
<name>A0A166D1H5_9EURY</name>
<gene>
    <name evidence="2" type="ORF">MBCUT_17290</name>
</gene>
<evidence type="ECO:0000256" key="1">
    <source>
        <dbReference type="SAM" id="MobiDB-lite"/>
    </source>
</evidence>
<sequence>MKICPRCGSTNVDWIIPQNWSLWVCKTCGYTGPIIEGNKRIAEEIKNDYEITLKKEKRKNKLKKENEKENYENKDNNDMEEDLTDEEIDRRLKNLDI</sequence>
<protein>
    <submittedName>
        <fullName evidence="2">Uncharacterized protein</fullName>
    </submittedName>
</protein>
<feature type="compositionally biased region" description="Basic and acidic residues" evidence="1">
    <location>
        <begin position="63"/>
        <end position="77"/>
    </location>
</feature>